<evidence type="ECO:0000313" key="2">
    <source>
        <dbReference type="EMBL" id="CAB3245709.1"/>
    </source>
</evidence>
<comment type="caution">
    <text evidence="2">The sequence shown here is derived from an EMBL/GenBank/DDBJ whole genome shotgun (WGS) entry which is preliminary data.</text>
</comment>
<dbReference type="OrthoDB" id="239865at2759"/>
<reference evidence="2 3" key="1">
    <citation type="submission" date="2020-04" db="EMBL/GenBank/DDBJ databases">
        <authorList>
            <person name="Wallbank WR R."/>
            <person name="Pardo Diaz C."/>
            <person name="Kozak K."/>
            <person name="Martin S."/>
            <person name="Jiggins C."/>
            <person name="Moest M."/>
            <person name="Warren A I."/>
            <person name="Byers J.R.P. K."/>
            <person name="Montejo-Kovacevich G."/>
            <person name="Yen C E."/>
        </authorList>
    </citation>
    <scope>NUCLEOTIDE SEQUENCE [LARGE SCALE GENOMIC DNA]</scope>
</reference>
<feature type="compositionally biased region" description="Basic and acidic residues" evidence="1">
    <location>
        <begin position="76"/>
        <end position="96"/>
    </location>
</feature>
<accession>A0A8S1AA94</accession>
<feature type="compositionally biased region" description="Basic and acidic residues" evidence="1">
    <location>
        <begin position="50"/>
        <end position="60"/>
    </location>
</feature>
<dbReference type="Proteomes" id="UP000494256">
    <property type="component" value="Unassembled WGS sequence"/>
</dbReference>
<evidence type="ECO:0000256" key="1">
    <source>
        <dbReference type="SAM" id="MobiDB-lite"/>
    </source>
</evidence>
<dbReference type="EMBL" id="CADEBD010000327">
    <property type="protein sequence ID" value="CAB3245709.1"/>
    <property type="molecule type" value="Genomic_DNA"/>
</dbReference>
<sequence>MWFIESCRYNRVEAEALLKAPAASARDKRRRRPTQQIIAPLSSENSGVREQGDVRYREPQEGAGVEFSSGPFVSDRTSREGSRRGPKGWEDREDPHPTPLNSSALAALARDSTDVLALNY</sequence>
<feature type="compositionally biased region" description="Polar residues" evidence="1">
    <location>
        <begin position="34"/>
        <end position="48"/>
    </location>
</feature>
<name>A0A8S1AA94_ARCPL</name>
<proteinExistence type="predicted"/>
<gene>
    <name evidence="2" type="ORF">APLA_LOCUS11216</name>
</gene>
<evidence type="ECO:0000313" key="3">
    <source>
        <dbReference type="Proteomes" id="UP000494256"/>
    </source>
</evidence>
<protein>
    <submittedName>
        <fullName evidence="2">Uncharacterized protein</fullName>
    </submittedName>
</protein>
<dbReference type="AlphaFoldDB" id="A0A8S1AA94"/>
<organism evidence="2 3">
    <name type="scientific">Arctia plantaginis</name>
    <name type="common">Wood tiger moth</name>
    <name type="synonym">Phalaena plantaginis</name>
    <dbReference type="NCBI Taxonomy" id="874455"/>
    <lineage>
        <taxon>Eukaryota</taxon>
        <taxon>Metazoa</taxon>
        <taxon>Ecdysozoa</taxon>
        <taxon>Arthropoda</taxon>
        <taxon>Hexapoda</taxon>
        <taxon>Insecta</taxon>
        <taxon>Pterygota</taxon>
        <taxon>Neoptera</taxon>
        <taxon>Endopterygota</taxon>
        <taxon>Lepidoptera</taxon>
        <taxon>Glossata</taxon>
        <taxon>Ditrysia</taxon>
        <taxon>Noctuoidea</taxon>
        <taxon>Erebidae</taxon>
        <taxon>Arctiinae</taxon>
        <taxon>Arctia</taxon>
    </lineage>
</organism>
<feature type="region of interest" description="Disordered" evidence="1">
    <location>
        <begin position="18"/>
        <end position="106"/>
    </location>
</feature>